<comment type="caution">
    <text evidence="1">The sequence shown here is derived from an EMBL/GenBank/DDBJ whole genome shotgun (WGS) entry which is preliminary data.</text>
</comment>
<dbReference type="InterPro" id="IPR055268">
    <property type="entry name" value="PCB-like"/>
</dbReference>
<proteinExistence type="predicted"/>
<protein>
    <submittedName>
        <fullName evidence="1">Uncharacterized protein</fullName>
    </submittedName>
</protein>
<dbReference type="PANTHER" id="PTHR43778">
    <property type="entry name" value="PYRUVATE CARBOXYLASE"/>
    <property type="match status" value="1"/>
</dbReference>
<evidence type="ECO:0000313" key="2">
    <source>
        <dbReference type="Proteomes" id="UP001281447"/>
    </source>
</evidence>
<keyword evidence="2" id="KW-1185">Reference proteome</keyword>
<sequence length="66" mass="7555">MRLGEEIEVEIEKGKTLFVKLVSISEPRSDGTRVVYFELNGQRREVVVRDHNISSDVLARPKKRSG</sequence>
<name>A0ABU5CB54_9BACI</name>
<accession>A0ABU5CB54</accession>
<evidence type="ECO:0000313" key="1">
    <source>
        <dbReference type="EMBL" id="MDY0396265.1"/>
    </source>
</evidence>
<organism evidence="1 2">
    <name type="scientific">Tigheibacillus halophilus</name>
    <dbReference type="NCBI Taxonomy" id="361280"/>
    <lineage>
        <taxon>Bacteria</taxon>
        <taxon>Bacillati</taxon>
        <taxon>Bacillota</taxon>
        <taxon>Bacilli</taxon>
        <taxon>Bacillales</taxon>
        <taxon>Bacillaceae</taxon>
        <taxon>Tigheibacillus</taxon>
    </lineage>
</organism>
<gene>
    <name evidence="1" type="ORF">RWE15_20315</name>
</gene>
<dbReference type="Proteomes" id="UP001281447">
    <property type="component" value="Unassembled WGS sequence"/>
</dbReference>
<reference evidence="1 2" key="1">
    <citation type="submission" date="2023-10" db="EMBL/GenBank/DDBJ databases">
        <title>Virgibacillus halophilus 5B73C genome.</title>
        <authorList>
            <person name="Miliotis G."/>
            <person name="Sengupta P."/>
            <person name="Hameed A."/>
            <person name="Chuvochina M."/>
            <person name="Mcdonagh F."/>
            <person name="Simpson A.C."/>
            <person name="Singh N.K."/>
            <person name="Rekha P.D."/>
            <person name="Raman K."/>
            <person name="Hugenholtz P."/>
            <person name="Venkateswaran K."/>
        </authorList>
    </citation>
    <scope>NUCLEOTIDE SEQUENCE [LARGE SCALE GENOMIC DNA]</scope>
    <source>
        <strain evidence="1 2">5B73C</strain>
    </source>
</reference>
<dbReference type="EMBL" id="JAWDIP010000004">
    <property type="protein sequence ID" value="MDY0396265.1"/>
    <property type="molecule type" value="Genomic_DNA"/>
</dbReference>
<dbReference type="PANTHER" id="PTHR43778:SF2">
    <property type="entry name" value="PYRUVATE CARBOXYLASE, MITOCHONDRIAL"/>
    <property type="match status" value="1"/>
</dbReference>
<dbReference type="Gene3D" id="3.10.600.10">
    <property type="entry name" value="pyruvate carboxylase f1077a mutant domain"/>
    <property type="match status" value="1"/>
</dbReference>